<sequence>MEKLDRLRTLKNVLDQDQWIPWERYLLLEKQISFRQYRKKELIRGAGEVDRKIYFIMEGLVGLTLHGKLKKVFYENQLVLDGYGDGRGQKSPYGLELMEHSLVACMDKDVEARVLQEMPDFRVLSTILYGKSGKTDAFWNRVSGMHYTQSVPLIRKQYPDLEQRLNQTRFAELVGKSSRTITRFDIHIREKEKQANAISAPFKVEAELSHHPHMPEIKQTICFWSTFYPLLADTHCVRVFEKMNLGFLVCHIFSSGDLERVKWSAKLMTLLTSIDIYMYHIPEGEGRLYWKYITEVFKRVLAAKRYLAPNPRLMAYFAAIKDLREELDRIMKPDEVHAWEVLMLAYLKEREWKYHSHHMESALDLLDFEKRRHDFSEGLLTLVLLKWVHREKWEQLAPFHPSIDQFIRLAADLILTGNEILVLETEDFDQLPHNLVNLTARLKGVPKAEIVEELKQAYWSKVSEMRSLKHAFQWQGADLRNGLFFIRLIERQVNGWAKWYLTVLIKERK</sequence>
<dbReference type="SUPFAM" id="SSF51206">
    <property type="entry name" value="cAMP-binding domain-like"/>
    <property type="match status" value="1"/>
</dbReference>
<reference evidence="1 2" key="1">
    <citation type="submission" date="2020-09" db="EMBL/GenBank/DDBJ databases">
        <title>Echinicola sp. CAU 1574 isolated from sand of Sido Beach.</title>
        <authorList>
            <person name="Kim W."/>
        </authorList>
    </citation>
    <scope>NUCLEOTIDE SEQUENCE [LARGE SCALE GENOMIC DNA]</scope>
    <source>
        <strain evidence="1 2">CAU 1574</strain>
    </source>
</reference>
<dbReference type="SUPFAM" id="SSF48576">
    <property type="entry name" value="Terpenoid synthases"/>
    <property type="match status" value="1"/>
</dbReference>
<dbReference type="Proteomes" id="UP000647133">
    <property type="component" value="Unassembled WGS sequence"/>
</dbReference>
<dbReference type="EMBL" id="JACYTQ010000005">
    <property type="protein sequence ID" value="MBD8490067.1"/>
    <property type="molecule type" value="Genomic_DNA"/>
</dbReference>
<dbReference type="RefSeq" id="WP_192010949.1">
    <property type="nucleotide sequence ID" value="NZ_JACYTQ010000005.1"/>
</dbReference>
<dbReference type="Pfam" id="PF19086">
    <property type="entry name" value="Terpene_syn_C_2"/>
    <property type="match status" value="1"/>
</dbReference>
<comment type="caution">
    <text evidence="1">The sequence shown here is derived from an EMBL/GenBank/DDBJ whole genome shotgun (WGS) entry which is preliminary data.</text>
</comment>
<proteinExistence type="predicted"/>
<evidence type="ECO:0008006" key="3">
    <source>
        <dbReference type="Google" id="ProtNLM"/>
    </source>
</evidence>
<dbReference type="Gene3D" id="1.10.600.10">
    <property type="entry name" value="Farnesyl Diphosphate Synthase"/>
    <property type="match status" value="1"/>
</dbReference>
<keyword evidence="2" id="KW-1185">Reference proteome</keyword>
<dbReference type="InterPro" id="IPR008949">
    <property type="entry name" value="Isoprenoid_synthase_dom_sf"/>
</dbReference>
<dbReference type="Gene3D" id="2.60.120.10">
    <property type="entry name" value="Jelly Rolls"/>
    <property type="match status" value="1"/>
</dbReference>
<dbReference type="InterPro" id="IPR018490">
    <property type="entry name" value="cNMP-bd_dom_sf"/>
</dbReference>
<accession>A0ABR9ANX9</accession>
<name>A0ABR9ANX9_9BACT</name>
<dbReference type="InterPro" id="IPR014710">
    <property type="entry name" value="RmlC-like_jellyroll"/>
</dbReference>
<evidence type="ECO:0000313" key="1">
    <source>
        <dbReference type="EMBL" id="MBD8490067.1"/>
    </source>
</evidence>
<gene>
    <name evidence="1" type="ORF">IFO69_15020</name>
</gene>
<evidence type="ECO:0000313" key="2">
    <source>
        <dbReference type="Proteomes" id="UP000647133"/>
    </source>
</evidence>
<organism evidence="1 2">
    <name type="scientific">Echinicola arenosa</name>
    <dbReference type="NCBI Taxonomy" id="2774144"/>
    <lineage>
        <taxon>Bacteria</taxon>
        <taxon>Pseudomonadati</taxon>
        <taxon>Bacteroidota</taxon>
        <taxon>Cytophagia</taxon>
        <taxon>Cytophagales</taxon>
        <taxon>Cyclobacteriaceae</taxon>
        <taxon>Echinicola</taxon>
    </lineage>
</organism>
<protein>
    <recommendedName>
        <fullName evidence="3">Cyclic nucleotide-binding domain-containing protein</fullName>
    </recommendedName>
</protein>